<organism evidence="3 4">
    <name type="scientific">Motilibacter deserti</name>
    <dbReference type="NCBI Taxonomy" id="2714956"/>
    <lineage>
        <taxon>Bacteria</taxon>
        <taxon>Bacillati</taxon>
        <taxon>Actinomycetota</taxon>
        <taxon>Actinomycetes</taxon>
        <taxon>Motilibacterales</taxon>
        <taxon>Motilibacteraceae</taxon>
        <taxon>Motilibacter</taxon>
    </lineage>
</organism>
<dbReference type="CDD" id="cd03801">
    <property type="entry name" value="GT4_PimA-like"/>
    <property type="match status" value="1"/>
</dbReference>
<keyword evidence="2" id="KW-0808">Transferase</keyword>
<gene>
    <name evidence="3" type="ORF">G9H71_06495</name>
</gene>
<keyword evidence="4" id="KW-1185">Reference proteome</keyword>
<protein>
    <submittedName>
        <fullName evidence="3">Glycosyltransferase family 4 protein</fullName>
    </submittedName>
</protein>
<comment type="caution">
    <text evidence="3">The sequence shown here is derived from an EMBL/GenBank/DDBJ whole genome shotgun (WGS) entry which is preliminary data.</text>
</comment>
<dbReference type="PANTHER" id="PTHR12526">
    <property type="entry name" value="GLYCOSYLTRANSFERASE"/>
    <property type="match status" value="1"/>
</dbReference>
<dbReference type="RefSeq" id="WP_166279817.1">
    <property type="nucleotide sequence ID" value="NZ_JAANNP010000002.1"/>
</dbReference>
<name>A0ABX0GRE3_9ACTN</name>
<proteinExistence type="predicted"/>
<dbReference type="Gene3D" id="3.40.50.2000">
    <property type="entry name" value="Glycogen Phosphorylase B"/>
    <property type="match status" value="1"/>
</dbReference>
<evidence type="ECO:0000256" key="1">
    <source>
        <dbReference type="ARBA" id="ARBA00022676"/>
    </source>
</evidence>
<evidence type="ECO:0000313" key="4">
    <source>
        <dbReference type="Proteomes" id="UP000800981"/>
    </source>
</evidence>
<keyword evidence="1" id="KW-0328">Glycosyltransferase</keyword>
<reference evidence="3 4" key="1">
    <citation type="submission" date="2020-03" db="EMBL/GenBank/DDBJ databases">
        <title>Two novel Motilibacter sp.</title>
        <authorList>
            <person name="Liu S."/>
        </authorList>
    </citation>
    <scope>NUCLEOTIDE SEQUENCE [LARGE SCALE GENOMIC DNA]</scope>
    <source>
        <strain evidence="3 4">E257</strain>
    </source>
</reference>
<dbReference type="SUPFAM" id="SSF53756">
    <property type="entry name" value="UDP-Glycosyltransferase/glycogen phosphorylase"/>
    <property type="match status" value="1"/>
</dbReference>
<dbReference type="PANTHER" id="PTHR12526:SF510">
    <property type="entry name" value="D-INOSITOL 3-PHOSPHATE GLYCOSYLTRANSFERASE"/>
    <property type="match status" value="1"/>
</dbReference>
<accession>A0ABX0GRE3</accession>
<sequence length="350" mass="38335">MRRLSVLERNNWEEWRSRHATGDTNSSLPYGIDALSHQGWELQHSPWSHGLVARGLRKATSLAGSRSSVQLLHPVSTALAYRDADAALAIFEDMAWPWASPLGRRLPPLVVMTCWLGQRLLLDDRSATERWRRLAGNAAGLTVFSENQVPLIRQRLGLSTSRIAVLRYGIDTDFFVPASAPRQDYVAAVGGDVGRDWETFLTAAADTPEVRYLLLTWPDRLGSLPVPPNVEVRTAVGADYRRVLREAALVVVPTYPLAYPTGQSVLLEAMSSGAAVVATDTPALRGYLDPAAALPVPPVDAAELAAAVRELLHDPARREEMGAAGRRLAVERYGTEQMWADVAAHLRAVL</sequence>
<dbReference type="Pfam" id="PF13692">
    <property type="entry name" value="Glyco_trans_1_4"/>
    <property type="match status" value="1"/>
</dbReference>
<dbReference type="Proteomes" id="UP000800981">
    <property type="component" value="Unassembled WGS sequence"/>
</dbReference>
<evidence type="ECO:0000313" key="3">
    <source>
        <dbReference type="EMBL" id="NHC13429.1"/>
    </source>
</evidence>
<dbReference type="EMBL" id="JAANNP010000002">
    <property type="protein sequence ID" value="NHC13429.1"/>
    <property type="molecule type" value="Genomic_DNA"/>
</dbReference>
<evidence type="ECO:0000256" key="2">
    <source>
        <dbReference type="ARBA" id="ARBA00022679"/>
    </source>
</evidence>